<name>A0ABR7EGD7_9FIRM</name>
<evidence type="ECO:0000313" key="2">
    <source>
        <dbReference type="EMBL" id="MBC5648822.1"/>
    </source>
</evidence>
<dbReference type="InterPro" id="IPR038071">
    <property type="entry name" value="UROD/MetE-like_sf"/>
</dbReference>
<sequence>MEKEKMLNQIRAAEEEIRELCETEENKRRMAFWSSEGVSSDYFHAIPADKTKKPLVIEFEREAYAQTLGYDLIEFYHDPYLHYLSGLQTQIFKFKNFDDDTPIAKKQPVFESAAFEKCIFGGDQAIYTEHDAVVSKEPLIKERKDLERMEYPDFYKGGCMPRTISFFEQVREIAAEDFEVAFPQWGRSPWGCAWQVRGLDNLMIDCIEDPEWMVQLLDFLGESRKRWTLQKNGYLGLPLTEGNIYNDEVTFPVVSPQLYEEYILPGEKDLADFFGGIAYWHSCGDTTEMFHLINTIPNLKMLTVSAWSDVAKAGQVYDKDKALEVQLHNYRDVLQPETETTLRDRIQLIKDSTKDHRSIVHACGIVCVNGFEKTMERLRILSETAREILD</sequence>
<evidence type="ECO:0000313" key="3">
    <source>
        <dbReference type="Proteomes" id="UP000606889"/>
    </source>
</evidence>
<accession>A0ABR7EGD7</accession>
<keyword evidence="1" id="KW-0175">Coiled coil</keyword>
<dbReference type="RefSeq" id="WP_186858273.1">
    <property type="nucleotide sequence ID" value="NZ_JACOON010000005.1"/>
</dbReference>
<reference evidence="2 3" key="1">
    <citation type="submission" date="2020-08" db="EMBL/GenBank/DDBJ databases">
        <title>Genome public.</title>
        <authorList>
            <person name="Liu C."/>
            <person name="Sun Q."/>
        </authorList>
    </citation>
    <scope>NUCLEOTIDE SEQUENCE [LARGE SCALE GENOMIC DNA]</scope>
    <source>
        <strain evidence="2 3">NSJ-35</strain>
    </source>
</reference>
<dbReference type="PANTHER" id="PTHR47099:SF1">
    <property type="entry name" value="METHYLCOBAMIDE:COM METHYLTRANSFERASE MTBA"/>
    <property type="match status" value="1"/>
</dbReference>
<dbReference type="EMBL" id="JACOON010000005">
    <property type="protein sequence ID" value="MBC5648822.1"/>
    <property type="molecule type" value="Genomic_DNA"/>
</dbReference>
<feature type="coiled-coil region" evidence="1">
    <location>
        <begin position="3"/>
        <end position="30"/>
    </location>
</feature>
<gene>
    <name evidence="2" type="ORF">H8S18_10785</name>
</gene>
<dbReference type="SUPFAM" id="SSF51726">
    <property type="entry name" value="UROD/MetE-like"/>
    <property type="match status" value="1"/>
</dbReference>
<dbReference type="Proteomes" id="UP000606889">
    <property type="component" value="Unassembled WGS sequence"/>
</dbReference>
<dbReference type="PANTHER" id="PTHR47099">
    <property type="entry name" value="METHYLCOBAMIDE:COM METHYLTRANSFERASE MTBA"/>
    <property type="match status" value="1"/>
</dbReference>
<keyword evidence="3" id="KW-1185">Reference proteome</keyword>
<evidence type="ECO:0008006" key="4">
    <source>
        <dbReference type="Google" id="ProtNLM"/>
    </source>
</evidence>
<proteinExistence type="predicted"/>
<protein>
    <recommendedName>
        <fullName evidence="4">Uroporphyrinogen decarboxylase (URO-D) domain-containing protein</fullName>
    </recommendedName>
</protein>
<organism evidence="2 3">
    <name type="scientific">Christensenella tenuis</name>
    <dbReference type="NCBI Taxonomy" id="2763033"/>
    <lineage>
        <taxon>Bacteria</taxon>
        <taxon>Bacillati</taxon>
        <taxon>Bacillota</taxon>
        <taxon>Clostridia</taxon>
        <taxon>Christensenellales</taxon>
        <taxon>Christensenellaceae</taxon>
        <taxon>Christensenella</taxon>
    </lineage>
</organism>
<dbReference type="InterPro" id="IPR052024">
    <property type="entry name" value="Methanogen_methyltrans"/>
</dbReference>
<dbReference type="Gene3D" id="3.20.20.210">
    <property type="match status" value="1"/>
</dbReference>
<comment type="caution">
    <text evidence="2">The sequence shown here is derived from an EMBL/GenBank/DDBJ whole genome shotgun (WGS) entry which is preliminary data.</text>
</comment>
<evidence type="ECO:0000256" key="1">
    <source>
        <dbReference type="SAM" id="Coils"/>
    </source>
</evidence>